<reference evidence="2" key="2">
    <citation type="submission" date="2020-08" db="EMBL/GenBank/DDBJ databases">
        <authorList>
            <person name="Lai Q."/>
        </authorList>
    </citation>
    <scope>NUCLEOTIDE SEQUENCE</scope>
    <source>
        <strain evidence="2">S27-2</strain>
    </source>
</reference>
<dbReference type="AlphaFoldDB" id="A0A8J6IRX8"/>
<evidence type="ECO:0000313" key="3">
    <source>
        <dbReference type="Proteomes" id="UP000601768"/>
    </source>
</evidence>
<sequence length="154" mass="17490">MKFCRSITFVSALFVAPALLAATPQDPINNLFDAMREHDGTKLQAQFMPDALLQRVNKTGEMQNNDISKFANIISESKNHLDEHLLGVTVQQSDNLASVWTPYAFYLDGKLRHCGVNSFQLVLVEDKWKIQYLIDNVHQGDCEAFIQQHSQSQH</sequence>
<dbReference type="RefSeq" id="WP_186505642.1">
    <property type="nucleotide sequence ID" value="NZ_JACNEP010000003.1"/>
</dbReference>
<protein>
    <recommendedName>
        <fullName evidence="4">Nuclear transport factor 2 family protein</fullName>
    </recommendedName>
</protein>
<evidence type="ECO:0000256" key="1">
    <source>
        <dbReference type="SAM" id="SignalP"/>
    </source>
</evidence>
<gene>
    <name evidence="2" type="ORF">H8B19_04710</name>
</gene>
<keyword evidence="3" id="KW-1185">Reference proteome</keyword>
<accession>A0A8J6IRX8</accession>
<feature type="chain" id="PRO_5035310960" description="Nuclear transport factor 2 family protein" evidence="1">
    <location>
        <begin position="22"/>
        <end position="154"/>
    </location>
</feature>
<dbReference type="EMBL" id="JACNEP010000003">
    <property type="protein sequence ID" value="MBC3765164.1"/>
    <property type="molecule type" value="Genomic_DNA"/>
</dbReference>
<keyword evidence="1" id="KW-0732">Signal</keyword>
<reference evidence="2" key="1">
    <citation type="journal article" date="2018" name="Int. J. Syst. Evol. Microbiol.">
        <title>Neptunicella marina gen. nov., sp. nov., isolated from surface seawater.</title>
        <authorList>
            <person name="Liu X."/>
            <person name="Lai Q."/>
            <person name="Du Y."/>
            <person name="Zhang X."/>
            <person name="Liu Z."/>
            <person name="Sun F."/>
            <person name="Shao Z."/>
        </authorList>
    </citation>
    <scope>NUCLEOTIDE SEQUENCE</scope>
    <source>
        <strain evidence="2">S27-2</strain>
    </source>
</reference>
<dbReference type="SUPFAM" id="SSF54427">
    <property type="entry name" value="NTF2-like"/>
    <property type="match status" value="1"/>
</dbReference>
<evidence type="ECO:0000313" key="2">
    <source>
        <dbReference type="EMBL" id="MBC3765164.1"/>
    </source>
</evidence>
<evidence type="ECO:0008006" key="4">
    <source>
        <dbReference type="Google" id="ProtNLM"/>
    </source>
</evidence>
<comment type="caution">
    <text evidence="2">The sequence shown here is derived from an EMBL/GenBank/DDBJ whole genome shotgun (WGS) entry which is preliminary data.</text>
</comment>
<dbReference type="InterPro" id="IPR032710">
    <property type="entry name" value="NTF2-like_dom_sf"/>
</dbReference>
<proteinExistence type="predicted"/>
<organism evidence="2 3">
    <name type="scientific">Neptunicella marina</name>
    <dbReference type="NCBI Taxonomy" id="2125989"/>
    <lineage>
        <taxon>Bacteria</taxon>
        <taxon>Pseudomonadati</taxon>
        <taxon>Pseudomonadota</taxon>
        <taxon>Gammaproteobacteria</taxon>
        <taxon>Alteromonadales</taxon>
        <taxon>Alteromonadaceae</taxon>
        <taxon>Neptunicella</taxon>
    </lineage>
</organism>
<name>A0A8J6IRX8_9ALTE</name>
<feature type="signal peptide" evidence="1">
    <location>
        <begin position="1"/>
        <end position="21"/>
    </location>
</feature>
<dbReference type="Gene3D" id="3.10.450.50">
    <property type="match status" value="1"/>
</dbReference>
<dbReference type="Proteomes" id="UP000601768">
    <property type="component" value="Unassembled WGS sequence"/>
</dbReference>